<dbReference type="Pfam" id="PF00534">
    <property type="entry name" value="Glycos_transf_1"/>
    <property type="match status" value="1"/>
</dbReference>
<dbReference type="EMBL" id="BSDY01000002">
    <property type="protein sequence ID" value="GLI55152.1"/>
    <property type="molecule type" value="Genomic_DNA"/>
</dbReference>
<dbReference type="PANTHER" id="PTHR45947">
    <property type="entry name" value="SULFOQUINOVOSYL TRANSFERASE SQD2"/>
    <property type="match status" value="1"/>
</dbReference>
<dbReference type="AlphaFoldDB" id="A0A9W6GK80"/>
<reference evidence="3" key="1">
    <citation type="submission" date="2022-12" db="EMBL/GenBank/DDBJ databases">
        <title>Reference genome sequencing for broad-spectrum identification of bacterial and archaeal isolates by mass spectrometry.</title>
        <authorList>
            <person name="Sekiguchi Y."/>
            <person name="Tourlousse D.M."/>
        </authorList>
    </citation>
    <scope>NUCLEOTIDE SEQUENCE</scope>
    <source>
        <strain evidence="3">10succ1</strain>
    </source>
</reference>
<sequence length="368" mass="42386">MKRILIISYEFPPVVGGAGSVARDLAIGLSKEAEVHLLTEWRSPEETEKRKIDGYVLHEVKSRRGIRPINYWNYIKGMDLDSFHRIIINDARASMVAALFFPEQLLERTVVYIHGREPEEVIVNPGRIRKLMRYPQRYERFLKGSRKIVSVSNYMKEKIMATGIDIDSSKIEVIYNGIEERKFNPRESSLREAYNISPEKTILLSVSRIVREKGYEEMAEIFKEVCERDENVHWVVAGNGGYLEELRRRIEGWNLGDKVTFLGGVPREQLPEIYSGGDLYWLLSNFDEALGLTYLEARFCGTPALARNKSGERETIEEGVTGHLADSDEDAIEYILGREYLELRDIDKAVEGYRLADSIKKMKEVLEI</sequence>
<dbReference type="RefSeq" id="WP_281833433.1">
    <property type="nucleotide sequence ID" value="NZ_BSDY01000002.1"/>
</dbReference>
<dbReference type="Proteomes" id="UP001144471">
    <property type="component" value="Unassembled WGS sequence"/>
</dbReference>
<evidence type="ECO:0000259" key="1">
    <source>
        <dbReference type="Pfam" id="PF00534"/>
    </source>
</evidence>
<dbReference type="Gene3D" id="3.40.50.2000">
    <property type="entry name" value="Glycogen Phosphorylase B"/>
    <property type="match status" value="2"/>
</dbReference>
<dbReference type="GO" id="GO:0016757">
    <property type="term" value="F:glycosyltransferase activity"/>
    <property type="evidence" value="ECO:0007669"/>
    <property type="project" value="InterPro"/>
</dbReference>
<evidence type="ECO:0000259" key="2">
    <source>
        <dbReference type="Pfam" id="PF13439"/>
    </source>
</evidence>
<dbReference type="InterPro" id="IPR050194">
    <property type="entry name" value="Glycosyltransferase_grp1"/>
</dbReference>
<proteinExistence type="predicted"/>
<protein>
    <submittedName>
        <fullName evidence="3">Uncharacterized protein</fullName>
    </submittedName>
</protein>
<accession>A0A9W6GK80</accession>
<organism evidence="3 4">
    <name type="scientific">Propionigenium maris DSM 9537</name>
    <dbReference type="NCBI Taxonomy" id="1123000"/>
    <lineage>
        <taxon>Bacteria</taxon>
        <taxon>Fusobacteriati</taxon>
        <taxon>Fusobacteriota</taxon>
        <taxon>Fusobacteriia</taxon>
        <taxon>Fusobacteriales</taxon>
        <taxon>Fusobacteriaceae</taxon>
        <taxon>Propionigenium</taxon>
    </lineage>
</organism>
<dbReference type="CDD" id="cd03801">
    <property type="entry name" value="GT4_PimA-like"/>
    <property type="match status" value="1"/>
</dbReference>
<dbReference type="Pfam" id="PF13439">
    <property type="entry name" value="Glyco_transf_4"/>
    <property type="match status" value="1"/>
</dbReference>
<dbReference type="PANTHER" id="PTHR45947:SF3">
    <property type="entry name" value="SULFOQUINOVOSYL TRANSFERASE SQD2"/>
    <property type="match status" value="1"/>
</dbReference>
<comment type="caution">
    <text evidence="3">The sequence shown here is derived from an EMBL/GenBank/DDBJ whole genome shotgun (WGS) entry which is preliminary data.</text>
</comment>
<feature type="domain" description="Glycosyltransferase subfamily 4-like N-terminal" evidence="2">
    <location>
        <begin position="15"/>
        <end position="179"/>
    </location>
</feature>
<gene>
    <name evidence="3" type="ORF">PM10SUCC1_06670</name>
</gene>
<keyword evidence="4" id="KW-1185">Reference proteome</keyword>
<feature type="domain" description="Glycosyl transferase family 1" evidence="1">
    <location>
        <begin position="190"/>
        <end position="331"/>
    </location>
</feature>
<dbReference type="InterPro" id="IPR001296">
    <property type="entry name" value="Glyco_trans_1"/>
</dbReference>
<name>A0A9W6GK80_9FUSO</name>
<dbReference type="InterPro" id="IPR028098">
    <property type="entry name" value="Glyco_trans_4-like_N"/>
</dbReference>
<evidence type="ECO:0000313" key="3">
    <source>
        <dbReference type="EMBL" id="GLI55152.1"/>
    </source>
</evidence>
<dbReference type="SUPFAM" id="SSF53756">
    <property type="entry name" value="UDP-Glycosyltransferase/glycogen phosphorylase"/>
    <property type="match status" value="1"/>
</dbReference>
<evidence type="ECO:0000313" key="4">
    <source>
        <dbReference type="Proteomes" id="UP001144471"/>
    </source>
</evidence>